<dbReference type="AlphaFoldDB" id="X6MWF4"/>
<dbReference type="EMBL" id="ASPP01015363">
    <property type="protein sequence ID" value="ETO18174.1"/>
    <property type="molecule type" value="Genomic_DNA"/>
</dbReference>
<evidence type="ECO:0000313" key="4">
    <source>
        <dbReference type="Proteomes" id="UP000023152"/>
    </source>
</evidence>
<keyword evidence="2" id="KW-1133">Transmembrane helix</keyword>
<reference evidence="3 4" key="1">
    <citation type="journal article" date="2013" name="Curr. Biol.">
        <title>The Genome of the Foraminiferan Reticulomyxa filosa.</title>
        <authorList>
            <person name="Glockner G."/>
            <person name="Hulsmann N."/>
            <person name="Schleicher M."/>
            <person name="Noegel A.A."/>
            <person name="Eichinger L."/>
            <person name="Gallinger C."/>
            <person name="Pawlowski J."/>
            <person name="Sierra R."/>
            <person name="Euteneuer U."/>
            <person name="Pillet L."/>
            <person name="Moustafa A."/>
            <person name="Platzer M."/>
            <person name="Groth M."/>
            <person name="Szafranski K."/>
            <person name="Schliwa M."/>
        </authorList>
    </citation>
    <scope>NUCLEOTIDE SEQUENCE [LARGE SCALE GENOMIC DNA]</scope>
</reference>
<proteinExistence type="predicted"/>
<evidence type="ECO:0000256" key="1">
    <source>
        <dbReference type="SAM" id="Coils"/>
    </source>
</evidence>
<gene>
    <name evidence="3" type="ORF">RFI_19106</name>
</gene>
<evidence type="ECO:0000313" key="3">
    <source>
        <dbReference type="EMBL" id="ETO18174.1"/>
    </source>
</evidence>
<protein>
    <submittedName>
        <fullName evidence="3">Uncharacterized protein</fullName>
    </submittedName>
</protein>
<sequence>KEANLSEIVRELNKNKEIEFKTKVEQEELKRMLQNTSPAQLQVISEEKKKELDQLKALREQLRKQEEAIMEGINSLYLQIQNEQANLRFFFLEAEKKVQEKKEREYIRNIKSILIFLLYAYFLKFFLLFF</sequence>
<name>X6MWF4_RETFI</name>
<feature type="non-terminal residue" evidence="3">
    <location>
        <position position="1"/>
    </location>
</feature>
<accession>X6MWF4</accession>
<feature type="transmembrane region" description="Helical" evidence="2">
    <location>
        <begin position="110"/>
        <end position="129"/>
    </location>
</feature>
<keyword evidence="2" id="KW-0812">Transmembrane</keyword>
<evidence type="ECO:0000256" key="2">
    <source>
        <dbReference type="SAM" id="Phobius"/>
    </source>
</evidence>
<dbReference type="Proteomes" id="UP000023152">
    <property type="component" value="Unassembled WGS sequence"/>
</dbReference>
<keyword evidence="4" id="KW-1185">Reference proteome</keyword>
<keyword evidence="1" id="KW-0175">Coiled coil</keyword>
<feature type="coiled-coil region" evidence="1">
    <location>
        <begin position="41"/>
        <end position="75"/>
    </location>
</feature>
<organism evidence="3 4">
    <name type="scientific">Reticulomyxa filosa</name>
    <dbReference type="NCBI Taxonomy" id="46433"/>
    <lineage>
        <taxon>Eukaryota</taxon>
        <taxon>Sar</taxon>
        <taxon>Rhizaria</taxon>
        <taxon>Retaria</taxon>
        <taxon>Foraminifera</taxon>
        <taxon>Monothalamids</taxon>
        <taxon>Reticulomyxidae</taxon>
        <taxon>Reticulomyxa</taxon>
    </lineage>
</organism>
<keyword evidence="2" id="KW-0472">Membrane</keyword>
<comment type="caution">
    <text evidence="3">The sequence shown here is derived from an EMBL/GenBank/DDBJ whole genome shotgun (WGS) entry which is preliminary data.</text>
</comment>